<keyword evidence="5" id="KW-0998">Cell outer membrane</keyword>
<protein>
    <submittedName>
        <fullName evidence="8">Membrane protein</fullName>
    </submittedName>
</protein>
<proteinExistence type="inferred from homology"/>
<reference evidence="8" key="2">
    <citation type="submission" date="2020-09" db="EMBL/GenBank/DDBJ databases">
        <authorList>
            <person name="Sun Q."/>
            <person name="Sedlacek I."/>
        </authorList>
    </citation>
    <scope>NUCLEOTIDE SEQUENCE</scope>
    <source>
        <strain evidence="8">CCM 8711</strain>
    </source>
</reference>
<dbReference type="AlphaFoldDB" id="A0A917JAL8"/>
<dbReference type="InterPro" id="IPR011990">
    <property type="entry name" value="TPR-like_helical_dom_sf"/>
</dbReference>
<evidence type="ECO:0000259" key="7">
    <source>
        <dbReference type="Pfam" id="PF14322"/>
    </source>
</evidence>
<dbReference type="Proteomes" id="UP000662074">
    <property type="component" value="Unassembled WGS sequence"/>
</dbReference>
<evidence type="ECO:0000256" key="2">
    <source>
        <dbReference type="ARBA" id="ARBA00006275"/>
    </source>
</evidence>
<dbReference type="GO" id="GO:0009279">
    <property type="term" value="C:cell outer membrane"/>
    <property type="evidence" value="ECO:0007669"/>
    <property type="project" value="UniProtKB-SubCell"/>
</dbReference>
<comment type="caution">
    <text evidence="8">The sequence shown here is derived from an EMBL/GenBank/DDBJ whole genome shotgun (WGS) entry which is preliminary data.</text>
</comment>
<feature type="domain" description="RagB/SusD" evidence="6">
    <location>
        <begin position="367"/>
        <end position="505"/>
    </location>
</feature>
<gene>
    <name evidence="8" type="ORF">GCM10011425_23140</name>
</gene>
<keyword evidence="3" id="KW-0732">Signal</keyword>
<evidence type="ECO:0000256" key="5">
    <source>
        <dbReference type="ARBA" id="ARBA00023237"/>
    </source>
</evidence>
<comment type="similarity">
    <text evidence="2">Belongs to the SusD family.</text>
</comment>
<reference evidence="8" key="1">
    <citation type="journal article" date="2014" name="Int. J. Syst. Evol. Microbiol.">
        <title>Complete genome sequence of Corynebacterium casei LMG S-19264T (=DSM 44701T), isolated from a smear-ripened cheese.</title>
        <authorList>
            <consortium name="US DOE Joint Genome Institute (JGI-PGF)"/>
            <person name="Walter F."/>
            <person name="Albersmeier A."/>
            <person name="Kalinowski J."/>
            <person name="Ruckert C."/>
        </authorList>
    </citation>
    <scope>NUCLEOTIDE SEQUENCE</scope>
    <source>
        <strain evidence="8">CCM 8711</strain>
    </source>
</reference>
<dbReference type="Pfam" id="PF07980">
    <property type="entry name" value="SusD_RagB"/>
    <property type="match status" value="1"/>
</dbReference>
<evidence type="ECO:0000313" key="8">
    <source>
        <dbReference type="EMBL" id="GGI51102.1"/>
    </source>
</evidence>
<evidence type="ECO:0000259" key="6">
    <source>
        <dbReference type="Pfam" id="PF07980"/>
    </source>
</evidence>
<dbReference type="RefSeq" id="WP_188416866.1">
    <property type="nucleotide sequence ID" value="NZ_BMDO01000006.1"/>
</dbReference>
<sequence>MMKRYNYVTAATFALFALVLGSCKKNFLEIVPKGNIVAVTYDDYNKLMNGSNFYMLGGGNVGIYTPAALMGDEVSAEAYAYNLPRNAYPGARSLFQWEADVFTVVDQPNDRNSSRAQFMSFLLSNLYTINKIINEATSSTGGTVQQKLQLKAEAMAQRAFTNFQLVNFFTKPYNASSAASDPGFPIIKDADITVATFNRGTVQESYDFMISDLTQAIDNLPVQPAVQTRVSKGAAEAMLGKLYLFMGKYNDALTMFNKAFADMAAMKDAPTLYDYNVTMSSGGSFLPIDPYSGPNSPFTNATDTKESLWAVFTFAGTYSGNQFPTDFLTIPTKTIGLFSANDWRLKFYTKLRSDKKTLIPGGRLQRSNLKFIRIGVELPDLILLKAEAEARTGNISGAVADLTTLRTHRIPPAEAAVPASAKTDNAALVKFIIDERTREFAVEGHRWFDMRRLSTDPIFSGQPAAQHFLYTDATQATTYTLTPNRLTLRLPPSYVIQNPGMVNNP</sequence>
<keyword evidence="9" id="KW-1185">Reference proteome</keyword>
<evidence type="ECO:0000313" key="9">
    <source>
        <dbReference type="Proteomes" id="UP000662074"/>
    </source>
</evidence>
<dbReference type="InterPro" id="IPR012944">
    <property type="entry name" value="SusD_RagB_dom"/>
</dbReference>
<name>A0A917JAL8_9SPHI</name>
<accession>A0A917JAL8</accession>
<evidence type="ECO:0000256" key="1">
    <source>
        <dbReference type="ARBA" id="ARBA00004442"/>
    </source>
</evidence>
<dbReference type="PROSITE" id="PS51257">
    <property type="entry name" value="PROKAR_LIPOPROTEIN"/>
    <property type="match status" value="1"/>
</dbReference>
<organism evidence="8 9">
    <name type="scientific">Mucilaginibacter galii</name>
    <dbReference type="NCBI Taxonomy" id="2005073"/>
    <lineage>
        <taxon>Bacteria</taxon>
        <taxon>Pseudomonadati</taxon>
        <taxon>Bacteroidota</taxon>
        <taxon>Sphingobacteriia</taxon>
        <taxon>Sphingobacteriales</taxon>
        <taxon>Sphingobacteriaceae</taxon>
        <taxon>Mucilaginibacter</taxon>
    </lineage>
</organism>
<dbReference type="Pfam" id="PF14322">
    <property type="entry name" value="SusD-like_3"/>
    <property type="match status" value="1"/>
</dbReference>
<comment type="subcellular location">
    <subcellularLocation>
        <location evidence="1">Cell outer membrane</location>
    </subcellularLocation>
</comment>
<dbReference type="InterPro" id="IPR033985">
    <property type="entry name" value="SusD-like_N"/>
</dbReference>
<dbReference type="EMBL" id="BMDO01000006">
    <property type="protein sequence ID" value="GGI51102.1"/>
    <property type="molecule type" value="Genomic_DNA"/>
</dbReference>
<keyword evidence="4" id="KW-0472">Membrane</keyword>
<evidence type="ECO:0000256" key="3">
    <source>
        <dbReference type="ARBA" id="ARBA00022729"/>
    </source>
</evidence>
<dbReference type="Gene3D" id="1.25.40.390">
    <property type="match status" value="1"/>
</dbReference>
<evidence type="ECO:0000256" key="4">
    <source>
        <dbReference type="ARBA" id="ARBA00023136"/>
    </source>
</evidence>
<feature type="domain" description="SusD-like N-terminal" evidence="7">
    <location>
        <begin position="128"/>
        <end position="244"/>
    </location>
</feature>
<dbReference type="SUPFAM" id="SSF48452">
    <property type="entry name" value="TPR-like"/>
    <property type="match status" value="1"/>
</dbReference>